<feature type="transmembrane region" description="Helical" evidence="1">
    <location>
        <begin position="124"/>
        <end position="144"/>
    </location>
</feature>
<feature type="transmembrane region" description="Helical" evidence="1">
    <location>
        <begin position="173"/>
        <end position="197"/>
    </location>
</feature>
<dbReference type="HOGENOM" id="CLU_615291_0_0_11"/>
<dbReference type="RefSeq" id="WP_013128875.1">
    <property type="nucleotide sequence ID" value="NC_014159.1"/>
</dbReference>
<keyword evidence="1" id="KW-0812">Transmembrane</keyword>
<geneLocation type="plasmid" evidence="2 3">
    <name>pTpau01</name>
</geneLocation>
<reference evidence="3" key="1">
    <citation type="submission" date="2010-03" db="EMBL/GenBank/DDBJ databases">
        <title>The complete plasmid of Tsukamurella paurometabola DSM 20162.</title>
        <authorList>
            <consortium name="US DOE Joint Genome Institute (JGI-PGF)"/>
            <person name="Lucas S."/>
            <person name="Copeland A."/>
            <person name="Lapidus A."/>
            <person name="Glavina del Rio T."/>
            <person name="Dalin E."/>
            <person name="Tice H."/>
            <person name="Bruce D."/>
            <person name="Goodwin L."/>
            <person name="Pitluck S."/>
            <person name="Kyrpides N."/>
            <person name="Mavromatis K."/>
            <person name="Ivanova N."/>
            <person name="Mikhailova N."/>
            <person name="Munk A.C."/>
            <person name="Brettin T."/>
            <person name="Detter J.C."/>
            <person name="Tapia R."/>
            <person name="Han C."/>
            <person name="Larimer F."/>
            <person name="Land M."/>
            <person name="Hauser L."/>
            <person name="Markowitz V."/>
            <person name="Cheng J.-F."/>
            <person name="Hugenholtz P."/>
            <person name="Woyke T."/>
            <person name="Wu D."/>
            <person name="Jando M."/>
            <person name="Brambilla E."/>
            <person name="Klenk H.-P."/>
            <person name="Eisen J.A."/>
        </authorList>
    </citation>
    <scope>NUCLEOTIDE SEQUENCE [LARGE SCALE GENOMIC DNA]</scope>
    <source>
        <strain evidence="3">ATCC 8368 / DSM 20162 / CCUG 35730 / CIP 100753 / JCM 10117 / KCTC 9821 / NBRC 16120 / NCIMB 702349 / NCTC 13040</strain>
        <plasmid evidence="3">pTpau01</plasmid>
    </source>
</reference>
<evidence type="ECO:0000313" key="2">
    <source>
        <dbReference type="EMBL" id="ADG80895.1"/>
    </source>
</evidence>
<sequence length="445" mass="48024">MNSKNLGPAEHASSDPETLVLTPQWSAAQKICFRLLFTLGSGLLILVIYSNAGLAPILRITGVQWVVSQIGSYVSRGDSVAIGTGSDQAWQWYMLLGWAILAVIITAAWTALDRSHQNYRGLAGLLHVFTRVGLALSLIIYGLAKVLPTQMGYMALPAYQLQLVGDTSLFHTLWGFMGASTPYSVAVGLVELVSGILLLCRRTWLFGATLAIIATVQVLLLNLFYDVPVKIVASALTIAAFVVLAPGWRNLWYALTNQPGVPPLTLWPASGSGRAGISVVGTIVKWLAASLIIINHGTAGAIGLYILHTPRSDLDGVWSANEFTINGSPARVEDRPWTNMSITLRGSDTNPALAPASKRYDTLVSQDSTGHTVAWRLEQTGVELNLRAGGNGPRVKITTNQVSHDLLYISGTIGGNKIEGKYVRRAMQRENSIRLVQPDAQNSSR</sequence>
<evidence type="ECO:0000256" key="1">
    <source>
        <dbReference type="SAM" id="Phobius"/>
    </source>
</evidence>
<feature type="transmembrane region" description="Helical" evidence="1">
    <location>
        <begin position="92"/>
        <end position="112"/>
    </location>
</feature>
<keyword evidence="2" id="KW-0614">Plasmid</keyword>
<proteinExistence type="predicted"/>
<feature type="transmembrane region" description="Helical" evidence="1">
    <location>
        <begin position="204"/>
        <end position="225"/>
    </location>
</feature>
<accession>D5UZ48</accession>
<organism evidence="2 3">
    <name type="scientific">Tsukamurella paurometabola (strain ATCC 8368 / DSM 20162 / CCUG 35730 / CIP 100753 / JCM 10117 / KCTC 9821 / NBRC 16120 / NCIMB 702349 / NCTC 13040)</name>
    <name type="common">Corynebacterium paurometabolum</name>
    <dbReference type="NCBI Taxonomy" id="521096"/>
    <lineage>
        <taxon>Bacteria</taxon>
        <taxon>Bacillati</taxon>
        <taxon>Actinomycetota</taxon>
        <taxon>Actinomycetes</taxon>
        <taxon>Mycobacteriales</taxon>
        <taxon>Tsukamurellaceae</taxon>
        <taxon>Tsukamurella</taxon>
    </lineage>
</organism>
<evidence type="ECO:0000313" key="3">
    <source>
        <dbReference type="Proteomes" id="UP000001213"/>
    </source>
</evidence>
<keyword evidence="1" id="KW-1133">Transmembrane helix</keyword>
<feature type="transmembrane region" description="Helical" evidence="1">
    <location>
        <begin position="231"/>
        <end position="248"/>
    </location>
</feature>
<dbReference type="EMBL" id="CP001967">
    <property type="protein sequence ID" value="ADG80895.1"/>
    <property type="molecule type" value="Genomic_DNA"/>
</dbReference>
<dbReference type="AlphaFoldDB" id="D5UZ48"/>
<feature type="transmembrane region" description="Helical" evidence="1">
    <location>
        <begin position="31"/>
        <end position="49"/>
    </location>
</feature>
<dbReference type="Proteomes" id="UP000001213">
    <property type="component" value="Plasmid pTpau01"/>
</dbReference>
<name>D5UZ48_TSUPD</name>
<keyword evidence="3" id="KW-1185">Reference proteome</keyword>
<evidence type="ECO:0008006" key="4">
    <source>
        <dbReference type="Google" id="ProtNLM"/>
    </source>
</evidence>
<dbReference type="KEGG" id="tpr:Tpau_4334"/>
<protein>
    <recommendedName>
        <fullName evidence="4">DoxX family protein</fullName>
    </recommendedName>
</protein>
<gene>
    <name evidence="2" type="ordered locus">Tpau_4334</name>
</gene>
<reference evidence="2 3" key="2">
    <citation type="journal article" date="2011" name="Stand. Genomic Sci.">
        <title>Complete genome sequence of Tsukamurella paurometabola type strain (no. 33).</title>
        <authorList>
            <person name="Munk A.C."/>
            <person name="Lapidus A."/>
            <person name="Lucas S."/>
            <person name="Nolan M."/>
            <person name="Tice H."/>
            <person name="Cheng J.F."/>
            <person name="Del Rio T.G."/>
            <person name="Goodwin L."/>
            <person name="Pitluck S."/>
            <person name="Liolios K."/>
            <person name="Huntemann M."/>
            <person name="Ivanova N."/>
            <person name="Mavromatis K."/>
            <person name="Mikhailova N."/>
            <person name="Pati A."/>
            <person name="Chen A."/>
            <person name="Palaniappan K."/>
            <person name="Tapia R."/>
            <person name="Han C."/>
            <person name="Land M."/>
            <person name="Hauser L."/>
            <person name="Chang Y.J."/>
            <person name="Jeffries C.D."/>
            <person name="Brettin T."/>
            <person name="Yasawong M."/>
            <person name="Brambilla E.M."/>
            <person name="Rohde M."/>
            <person name="Sikorski J."/>
            <person name="Goker M."/>
            <person name="Detter J.C."/>
            <person name="Woyke T."/>
            <person name="Bristow J."/>
            <person name="Eisen J.A."/>
            <person name="Markowitz V."/>
            <person name="Hugenholtz P."/>
            <person name="Kyrpides N.C."/>
            <person name="Klenk H.P."/>
        </authorList>
    </citation>
    <scope>NUCLEOTIDE SEQUENCE [LARGE SCALE GENOMIC DNA]</scope>
    <source>
        <strain evidence="3">ATCC 8368 / DSM 20162 / CCUG 35730 / CIP 100753 / JCM 10117 / KCTC 9821 / NBRC 16120 / NCIMB 702349 / NCTC 13040</strain>
        <plasmid evidence="2">pTpau01</plasmid>
    </source>
</reference>
<dbReference type="eggNOG" id="ENOG502Z815">
    <property type="taxonomic scope" value="Bacteria"/>
</dbReference>
<keyword evidence="1" id="KW-0472">Membrane</keyword>